<sequence length="45" mass="4885">MGLREREGPVWGTCCSSPHHALQPSATHAIAFFEFSVATLPMTIV</sequence>
<protein>
    <submittedName>
        <fullName evidence="1">Uncharacterized protein</fullName>
    </submittedName>
</protein>
<dbReference type="Proteomes" id="UP000253606">
    <property type="component" value="Chromosome"/>
</dbReference>
<evidence type="ECO:0000313" key="1">
    <source>
        <dbReference type="EMBL" id="AXC09898.1"/>
    </source>
</evidence>
<reference evidence="1 2" key="1">
    <citation type="journal article" date="2018" name="Front. Microbiol.">
        <title>Hydrolytic Capabilities as a Key to Environmental Success: Chitinolytic and Cellulolytic Acidobacteria From Acidic Sub-arctic Soils and Boreal Peatlands.</title>
        <authorList>
            <person name="Belova S.E."/>
            <person name="Ravin N.V."/>
            <person name="Pankratov T.A."/>
            <person name="Rakitin A.L."/>
            <person name="Ivanova A.A."/>
            <person name="Beletsky A.V."/>
            <person name="Mardanov A.V."/>
            <person name="Sinninghe Damste J.S."/>
            <person name="Dedysh S.N."/>
        </authorList>
    </citation>
    <scope>NUCLEOTIDE SEQUENCE [LARGE SCALE GENOMIC DNA]</scope>
    <source>
        <strain evidence="1 2">SBC82</strain>
    </source>
</reference>
<accession>A0A2Z5FSU0</accession>
<organism evidence="1 2">
    <name type="scientific">Acidisarcina polymorpha</name>
    <dbReference type="NCBI Taxonomy" id="2211140"/>
    <lineage>
        <taxon>Bacteria</taxon>
        <taxon>Pseudomonadati</taxon>
        <taxon>Acidobacteriota</taxon>
        <taxon>Terriglobia</taxon>
        <taxon>Terriglobales</taxon>
        <taxon>Acidobacteriaceae</taxon>
        <taxon>Acidisarcina</taxon>
    </lineage>
</organism>
<dbReference type="KEGG" id="abas:ACPOL_0523"/>
<dbReference type="AlphaFoldDB" id="A0A2Z5FSU0"/>
<evidence type="ECO:0000313" key="2">
    <source>
        <dbReference type="Proteomes" id="UP000253606"/>
    </source>
</evidence>
<dbReference type="EMBL" id="CP030840">
    <property type="protein sequence ID" value="AXC09898.1"/>
    <property type="molecule type" value="Genomic_DNA"/>
</dbReference>
<name>A0A2Z5FSU0_9BACT</name>
<proteinExistence type="predicted"/>
<gene>
    <name evidence="1" type="ORF">ACPOL_0523</name>
</gene>
<keyword evidence="2" id="KW-1185">Reference proteome</keyword>